<dbReference type="Proteomes" id="UP000256970">
    <property type="component" value="Unassembled WGS sequence"/>
</dbReference>
<dbReference type="Gene3D" id="3.30.740.10">
    <property type="entry name" value="Protein Inhibitor Of Neuronal Nitric Oxide Synthase"/>
    <property type="match status" value="1"/>
</dbReference>
<keyword evidence="3" id="KW-1185">Reference proteome</keyword>
<evidence type="ECO:0000313" key="2">
    <source>
        <dbReference type="EMBL" id="SZX68846.1"/>
    </source>
</evidence>
<protein>
    <recommendedName>
        <fullName evidence="1">Dynein light chain</fullName>
    </recommendedName>
</protein>
<gene>
    <name evidence="2" type="ORF">BQ4739_LOCUS9164</name>
</gene>
<dbReference type="SUPFAM" id="SSF54648">
    <property type="entry name" value="DLC"/>
    <property type="match status" value="1"/>
</dbReference>
<dbReference type="SMART" id="SM01375">
    <property type="entry name" value="Dynein_light"/>
    <property type="match status" value="1"/>
</dbReference>
<dbReference type="STRING" id="3088.A0A383VWP8"/>
<dbReference type="InterPro" id="IPR037177">
    <property type="entry name" value="DLC_sf"/>
</dbReference>
<dbReference type="Pfam" id="PF01221">
    <property type="entry name" value="Dynein_light"/>
    <property type="match status" value="1"/>
</dbReference>
<name>A0A383VWP8_TETOB</name>
<keyword evidence="1" id="KW-0493">Microtubule</keyword>
<evidence type="ECO:0000313" key="3">
    <source>
        <dbReference type="Proteomes" id="UP000256970"/>
    </source>
</evidence>
<sequence>MADDVAAAAKQADPYACKEQHSCRLIDSLMPEAIEKHAVIVATAAVDKHKQLKDVAQFIKHEMDHKFPASKATEGVYHCAVGKSFASAISHEARQYIHIKVDTLHVVLWKSKDNPFHAQSS</sequence>
<reference evidence="2 3" key="1">
    <citation type="submission" date="2016-10" db="EMBL/GenBank/DDBJ databases">
        <authorList>
            <person name="Cai Z."/>
        </authorList>
    </citation>
    <scope>NUCLEOTIDE SEQUENCE [LARGE SCALE GENOMIC DNA]</scope>
</reference>
<organism evidence="2 3">
    <name type="scientific">Tetradesmus obliquus</name>
    <name type="common">Green alga</name>
    <name type="synonym">Acutodesmus obliquus</name>
    <dbReference type="NCBI Taxonomy" id="3088"/>
    <lineage>
        <taxon>Eukaryota</taxon>
        <taxon>Viridiplantae</taxon>
        <taxon>Chlorophyta</taxon>
        <taxon>core chlorophytes</taxon>
        <taxon>Chlorophyceae</taxon>
        <taxon>CS clade</taxon>
        <taxon>Sphaeropleales</taxon>
        <taxon>Scenedesmaceae</taxon>
        <taxon>Tetradesmus</taxon>
    </lineage>
</organism>
<dbReference type="EMBL" id="FNXT01000885">
    <property type="protein sequence ID" value="SZX68846.1"/>
    <property type="molecule type" value="Genomic_DNA"/>
</dbReference>
<dbReference type="InterPro" id="IPR001372">
    <property type="entry name" value="Dynein_light_chain_typ-1/2"/>
</dbReference>
<keyword evidence="1" id="KW-0206">Cytoskeleton</keyword>
<proteinExistence type="inferred from homology"/>
<dbReference type="GO" id="GO:0007017">
    <property type="term" value="P:microtubule-based process"/>
    <property type="evidence" value="ECO:0007669"/>
    <property type="project" value="InterPro"/>
</dbReference>
<comment type="subcellular location">
    <subcellularLocation>
        <location evidence="1">Cytoplasm</location>
        <location evidence="1">Cytoskeleton</location>
    </subcellularLocation>
</comment>
<comment type="similarity">
    <text evidence="1">Belongs to the dynein light chain family.</text>
</comment>
<dbReference type="GO" id="GO:0005868">
    <property type="term" value="C:cytoplasmic dynein complex"/>
    <property type="evidence" value="ECO:0007669"/>
    <property type="project" value="TreeGrafter"/>
</dbReference>
<evidence type="ECO:0000256" key="1">
    <source>
        <dbReference type="RuleBase" id="RU365010"/>
    </source>
</evidence>
<dbReference type="AlphaFoldDB" id="A0A383VWP8"/>
<dbReference type="GO" id="GO:0045505">
    <property type="term" value="F:dynein intermediate chain binding"/>
    <property type="evidence" value="ECO:0007669"/>
    <property type="project" value="TreeGrafter"/>
</dbReference>
<dbReference type="PANTHER" id="PTHR11886:SF35">
    <property type="entry name" value="DYNEIN LIGHT CHAIN"/>
    <property type="match status" value="1"/>
</dbReference>
<dbReference type="PANTHER" id="PTHR11886">
    <property type="entry name" value="DYNEIN LIGHT CHAIN"/>
    <property type="match status" value="1"/>
</dbReference>
<dbReference type="GO" id="GO:0005874">
    <property type="term" value="C:microtubule"/>
    <property type="evidence" value="ECO:0007669"/>
    <property type="project" value="UniProtKB-KW"/>
</dbReference>
<keyword evidence="1" id="KW-0963">Cytoplasm</keyword>
<keyword evidence="1" id="KW-0505">Motor protein</keyword>
<accession>A0A383VWP8</accession>
<keyword evidence="1" id="KW-0243">Dynein</keyword>